<accession>A0A4C1TYT7</accession>
<protein>
    <submittedName>
        <fullName evidence="2">Uncharacterized protein</fullName>
    </submittedName>
</protein>
<feature type="region of interest" description="Disordered" evidence="1">
    <location>
        <begin position="164"/>
        <end position="212"/>
    </location>
</feature>
<dbReference type="AlphaFoldDB" id="A0A4C1TYT7"/>
<organism evidence="2 3">
    <name type="scientific">Eumeta variegata</name>
    <name type="common">Bagworm moth</name>
    <name type="synonym">Eumeta japonica</name>
    <dbReference type="NCBI Taxonomy" id="151549"/>
    <lineage>
        <taxon>Eukaryota</taxon>
        <taxon>Metazoa</taxon>
        <taxon>Ecdysozoa</taxon>
        <taxon>Arthropoda</taxon>
        <taxon>Hexapoda</taxon>
        <taxon>Insecta</taxon>
        <taxon>Pterygota</taxon>
        <taxon>Neoptera</taxon>
        <taxon>Endopterygota</taxon>
        <taxon>Lepidoptera</taxon>
        <taxon>Glossata</taxon>
        <taxon>Ditrysia</taxon>
        <taxon>Tineoidea</taxon>
        <taxon>Psychidae</taxon>
        <taxon>Oiketicinae</taxon>
        <taxon>Eumeta</taxon>
    </lineage>
</organism>
<sequence>MTALIHPPEVIRLQLITPTHAKPGRVASNNHDTCRSREGRGGRRRADGCGGGRACAHGSVRASRSDPFNSPRFAFIKYNIAVYVYITLNLLRRYGATSVLGFLGTSSSEAKYARNILTGLRGQKGTLIVSSCPSICLSACPRLETLGTRKLQEDFGTLIIGKGVQGRGRSRRPPPAAPAEGGSTPGSILQRGRCTRSPRPVTFEPNGSSTDVSSHVKAVHRVFIAPSLATVYNWFNVEDNISAVRFMIGD</sequence>
<name>A0A4C1TYT7_EUMVA</name>
<reference evidence="2 3" key="1">
    <citation type="journal article" date="2019" name="Commun. Biol.">
        <title>The bagworm genome reveals a unique fibroin gene that provides high tensile strength.</title>
        <authorList>
            <person name="Kono N."/>
            <person name="Nakamura H."/>
            <person name="Ohtoshi R."/>
            <person name="Tomita M."/>
            <person name="Numata K."/>
            <person name="Arakawa K."/>
        </authorList>
    </citation>
    <scope>NUCLEOTIDE SEQUENCE [LARGE SCALE GENOMIC DNA]</scope>
</reference>
<evidence type="ECO:0000256" key="1">
    <source>
        <dbReference type="SAM" id="MobiDB-lite"/>
    </source>
</evidence>
<keyword evidence="3" id="KW-1185">Reference proteome</keyword>
<evidence type="ECO:0000313" key="2">
    <source>
        <dbReference type="EMBL" id="GBP19233.1"/>
    </source>
</evidence>
<comment type="caution">
    <text evidence="2">The sequence shown here is derived from an EMBL/GenBank/DDBJ whole genome shotgun (WGS) entry which is preliminary data.</text>
</comment>
<gene>
    <name evidence="2" type="ORF">EVAR_11556_1</name>
</gene>
<feature type="region of interest" description="Disordered" evidence="1">
    <location>
        <begin position="22"/>
        <end position="47"/>
    </location>
</feature>
<proteinExistence type="predicted"/>
<feature type="compositionally biased region" description="Basic and acidic residues" evidence="1">
    <location>
        <begin position="32"/>
        <end position="47"/>
    </location>
</feature>
<feature type="compositionally biased region" description="Low complexity" evidence="1">
    <location>
        <begin position="178"/>
        <end position="187"/>
    </location>
</feature>
<evidence type="ECO:0000313" key="3">
    <source>
        <dbReference type="Proteomes" id="UP000299102"/>
    </source>
</evidence>
<dbReference type="Proteomes" id="UP000299102">
    <property type="component" value="Unassembled WGS sequence"/>
</dbReference>
<dbReference type="EMBL" id="BGZK01000105">
    <property type="protein sequence ID" value="GBP19233.1"/>
    <property type="molecule type" value="Genomic_DNA"/>
</dbReference>